<evidence type="ECO:0000256" key="2">
    <source>
        <dbReference type="ARBA" id="ARBA00023277"/>
    </source>
</evidence>
<keyword evidence="2" id="KW-0119">Carbohydrate metabolism</keyword>
<evidence type="ECO:0000256" key="3">
    <source>
        <dbReference type="ARBA" id="ARBA00023326"/>
    </source>
</evidence>
<dbReference type="STRING" id="545694.TREPR_2513"/>
<dbReference type="GO" id="GO:0008810">
    <property type="term" value="F:cellulase activity"/>
    <property type="evidence" value="ECO:0007669"/>
    <property type="project" value="InterPro"/>
</dbReference>
<keyword evidence="3" id="KW-0624">Polysaccharide degradation</keyword>
<dbReference type="HOGENOM" id="CLU_014045_0_0_12"/>
<dbReference type="CDD" id="cd02850">
    <property type="entry name" value="E_set_Cellulase_N"/>
    <property type="match status" value="1"/>
</dbReference>
<feature type="domain" description="Cellulase Ig-like" evidence="5">
    <location>
        <begin position="230"/>
        <end position="295"/>
    </location>
</feature>
<dbReference type="Gene3D" id="2.60.40.10">
    <property type="entry name" value="Immunoglobulins"/>
    <property type="match status" value="1"/>
</dbReference>
<protein>
    <submittedName>
        <fullName evidence="6">Glycosyl hydrolase, family 9</fullName>
    </submittedName>
</protein>
<dbReference type="Proteomes" id="UP000009223">
    <property type="component" value="Chromosome"/>
</dbReference>
<proteinExistence type="inferred from homology"/>
<dbReference type="InterPro" id="IPR001701">
    <property type="entry name" value="Glyco_hydro_9"/>
</dbReference>
<dbReference type="eggNOG" id="COG0726">
    <property type="taxonomic scope" value="Bacteria"/>
</dbReference>
<feature type="domain" description="Glycoside hydrolase family 9" evidence="4">
    <location>
        <begin position="309"/>
        <end position="734"/>
    </location>
</feature>
<gene>
    <name evidence="6" type="ordered locus">TREPR_2513</name>
</gene>
<evidence type="ECO:0000256" key="1">
    <source>
        <dbReference type="ARBA" id="ARBA00007072"/>
    </source>
</evidence>
<dbReference type="Pfam" id="PF02927">
    <property type="entry name" value="CelD_N"/>
    <property type="match status" value="1"/>
</dbReference>
<keyword evidence="7" id="KW-1185">Reference proteome</keyword>
<keyword evidence="6" id="KW-0378">Hydrolase</keyword>
<dbReference type="GO" id="GO:0000272">
    <property type="term" value="P:polysaccharide catabolic process"/>
    <property type="evidence" value="ECO:0007669"/>
    <property type="project" value="UniProtKB-KW"/>
</dbReference>
<dbReference type="InterPro" id="IPR004197">
    <property type="entry name" value="Cellulase_Ig-like"/>
</dbReference>
<dbReference type="Pfam" id="PF00759">
    <property type="entry name" value="Glyco_hydro_9"/>
    <property type="match status" value="1"/>
</dbReference>
<evidence type="ECO:0000313" key="6">
    <source>
        <dbReference type="EMBL" id="AEF83582.1"/>
    </source>
</evidence>
<dbReference type="KEGG" id="tpi:TREPR_2513"/>
<evidence type="ECO:0000259" key="5">
    <source>
        <dbReference type="Pfam" id="PF02927"/>
    </source>
</evidence>
<name>F5YGZ2_TREPZ</name>
<dbReference type="InterPro" id="IPR014756">
    <property type="entry name" value="Ig_E-set"/>
</dbReference>
<evidence type="ECO:0000259" key="4">
    <source>
        <dbReference type="Pfam" id="PF00759"/>
    </source>
</evidence>
<dbReference type="EMBL" id="CP001843">
    <property type="protein sequence ID" value="AEF83582.1"/>
    <property type="molecule type" value="Genomic_DNA"/>
</dbReference>
<accession>F5YGZ2</accession>
<dbReference type="AlphaFoldDB" id="F5YGZ2"/>
<evidence type="ECO:0000313" key="7">
    <source>
        <dbReference type="Proteomes" id="UP000009223"/>
    </source>
</evidence>
<dbReference type="RefSeq" id="WP_015707697.1">
    <property type="nucleotide sequence ID" value="NC_015578.1"/>
</dbReference>
<dbReference type="Gene3D" id="1.50.10.10">
    <property type="match status" value="1"/>
</dbReference>
<sequence>MDIQFETKLKESLYVHYPLEADAEKTVEYRSLKKPVLHRISLWDGTDQKPWTFDGEGTFRIGADGTLALKTGARSDHWPGKEVRAMDAAAGDYATFGSYIARLDLRGRDLSRGNRIYFQIRPACPGLHSPIVRVGFVNTGKIKIPDVYSREGFNAINLKNFEWNTCAWEIDTIAHDRIEEISFEVHRYGKELSTGDELFFELRDIQFQEVQCDVVHGWQCAEETAVFSSSGYFCGGAKTAVAQTTAADFTVFNGETEKPVFSGPIDRVENIHGAFGVMDFSSVETPGTYYLCFGNTRTASFRIGDTVFEDTIWKLINFLYSERCGYPVSGKHGVCHADVVAKHGGLTLPYQGGWHDAADVSQQTVQSAEILHALLQTAEALKTKNSFLYNRLMEEANWGLDFILRMRFGDGYRASNAGIRRWTDGLIGNMDDCEAGVHNHSFENFIMSAVEATAAAAFAEKDQPLSWKCLDAAKEDFAFAIKRFNEIGVETPIPQEHAGSAGLSQYYAAACWAAALLFQNSGDPSFLEPLLGFARKLLDCQETGEAQAPLKGFFYRDETKKTIVHFSHQARDQIFVQALAEACKALPDHEDKALWEAGLKLFGNYLKALTSYTAPYGMLPAGIHRADEIDDRDAFERVHPRVDYEGERKNYAEQLKQGIPLGKEYCIRCFPVWFSFRGNSAIHLSMGKAASILGNYFKDHALLNIAREQLYWTLGKNPFGQSLIYGEGSNFGQQYTALLGETVGEMPVGVQTRGNEDLPYWPQANIATYREVWTTPPGRWLWIAADLLS</sequence>
<dbReference type="InterPro" id="IPR013783">
    <property type="entry name" value="Ig-like_fold"/>
</dbReference>
<dbReference type="InterPro" id="IPR012341">
    <property type="entry name" value="6hp_glycosidase-like_sf"/>
</dbReference>
<dbReference type="InterPro" id="IPR008928">
    <property type="entry name" value="6-hairpin_glycosidase_sf"/>
</dbReference>
<dbReference type="SUPFAM" id="SSF48208">
    <property type="entry name" value="Six-hairpin glycosidases"/>
    <property type="match status" value="1"/>
</dbReference>
<reference evidence="6 7" key="2">
    <citation type="journal article" date="2011" name="ISME J.">
        <title>RNA-seq reveals cooperative metabolic interactions between two termite-gut spirochete species in co-culture.</title>
        <authorList>
            <person name="Rosenthal A.Z."/>
            <person name="Matson E.G."/>
            <person name="Eldar A."/>
            <person name="Leadbetter J.R."/>
        </authorList>
    </citation>
    <scope>NUCLEOTIDE SEQUENCE [LARGE SCALE GENOMIC DNA]</scope>
    <source>
        <strain evidence="7">ATCC BAA-887 / DSM 12427 / ZAS-2</strain>
    </source>
</reference>
<comment type="similarity">
    <text evidence="1">Belongs to the glycosyl hydrolase 9 (cellulase E) family.</text>
</comment>
<reference evidence="7" key="1">
    <citation type="submission" date="2009-12" db="EMBL/GenBank/DDBJ databases">
        <title>Complete sequence of Treponema primitia strain ZAS-2.</title>
        <authorList>
            <person name="Tetu S.G."/>
            <person name="Matson E."/>
            <person name="Ren Q."/>
            <person name="Seshadri R."/>
            <person name="Elbourne L."/>
            <person name="Hassan K.A."/>
            <person name="Durkin A."/>
            <person name="Radune D."/>
            <person name="Mohamoud Y."/>
            <person name="Shay R."/>
            <person name="Jin S."/>
            <person name="Zhang X."/>
            <person name="Lucey K."/>
            <person name="Ballor N.R."/>
            <person name="Ottesen E."/>
            <person name="Rosenthal R."/>
            <person name="Allen A."/>
            <person name="Leadbetter J.R."/>
            <person name="Paulsen I.T."/>
        </authorList>
    </citation>
    <scope>NUCLEOTIDE SEQUENCE [LARGE SCALE GENOMIC DNA]</scope>
    <source>
        <strain evidence="7">ATCC BAA-887 / DSM 12427 / ZAS-2</strain>
    </source>
</reference>
<organism evidence="6 7">
    <name type="scientific">Treponema primitia (strain ATCC BAA-887 / DSM 12427 / ZAS-2)</name>
    <dbReference type="NCBI Taxonomy" id="545694"/>
    <lineage>
        <taxon>Bacteria</taxon>
        <taxon>Pseudomonadati</taxon>
        <taxon>Spirochaetota</taxon>
        <taxon>Spirochaetia</taxon>
        <taxon>Spirochaetales</taxon>
        <taxon>Treponemataceae</taxon>
        <taxon>Treponema</taxon>
    </lineage>
</organism>
<dbReference type="OrthoDB" id="9808897at2"/>
<dbReference type="SUPFAM" id="SSF81296">
    <property type="entry name" value="E set domains"/>
    <property type="match status" value="1"/>
</dbReference>